<feature type="region of interest" description="Disordered" evidence="1">
    <location>
        <begin position="404"/>
        <end position="428"/>
    </location>
</feature>
<dbReference type="EMBL" id="AP017424">
    <property type="protein sequence ID" value="BAU84767.1"/>
    <property type="molecule type" value="Genomic_DNA"/>
</dbReference>
<dbReference type="SUPFAM" id="SSF55469">
    <property type="entry name" value="FMN-dependent nitroreductase-like"/>
    <property type="match status" value="1"/>
</dbReference>
<dbReference type="EMBL" id="FJ652572">
    <property type="protein sequence ID" value="ACN52296.1"/>
    <property type="molecule type" value="Genomic_DNA"/>
</dbReference>
<evidence type="ECO:0000313" key="3">
    <source>
        <dbReference type="EMBL" id="ACN52296.1"/>
    </source>
</evidence>
<proteinExistence type="predicted"/>
<evidence type="ECO:0000313" key="5">
    <source>
        <dbReference type="EMBL" id="BAU84767.1"/>
    </source>
</evidence>
<dbReference type="InterPro" id="IPR052544">
    <property type="entry name" value="Bacteriocin_Proc_Enz"/>
</dbReference>
<dbReference type="InterPro" id="IPR020051">
    <property type="entry name" value="SagB-type_dehydrogenase"/>
</dbReference>
<reference evidence="4" key="1">
    <citation type="journal article" date="2009" name="Chem. Biol.">
        <title>Thiopeptide biosynthesis featuring ribosomally synthesized precursor peptides and conserved posttranslational modifications.</title>
        <authorList>
            <person name="Liao R."/>
            <person name="Duan L."/>
            <person name="Lei C."/>
            <person name="Pan H."/>
            <person name="Ding Y."/>
            <person name="Zhang Q."/>
            <person name="Chen D."/>
            <person name="Shen B."/>
            <person name="Yu Y."/>
            <person name="Liu W."/>
        </authorList>
    </citation>
    <scope>NUCLEOTIDE SEQUENCE</scope>
    <source>
        <strain evidence="4">ATCC 31255</strain>
    </source>
</reference>
<feature type="region of interest" description="Disordered" evidence="1">
    <location>
        <begin position="1"/>
        <end position="24"/>
    </location>
</feature>
<dbReference type="EMBL" id="FJ436358">
    <property type="protein sequence ID" value="ACN80675.1"/>
    <property type="molecule type" value="Genomic_DNA"/>
</dbReference>
<evidence type="ECO:0000256" key="1">
    <source>
        <dbReference type="SAM" id="MobiDB-lite"/>
    </source>
</evidence>
<dbReference type="NCBIfam" id="TIGR03605">
    <property type="entry name" value="antibiot_sagB"/>
    <property type="match status" value="1"/>
</dbReference>
<dbReference type="InterPro" id="IPR029479">
    <property type="entry name" value="Nitroreductase"/>
</dbReference>
<evidence type="ECO:0000259" key="2">
    <source>
        <dbReference type="Pfam" id="PF00881"/>
    </source>
</evidence>
<dbReference type="AlphaFoldDB" id="C0JRZ2"/>
<feature type="domain" description="Nitroreductase" evidence="2">
    <location>
        <begin position="141"/>
        <end position="275"/>
    </location>
</feature>
<accession>C0JRZ2</accession>
<gene>
    <name evidence="4" type="primary">tsrM</name>
    <name evidence="5" type="ORF">SLA_3865</name>
</gene>
<evidence type="ECO:0000313" key="6">
    <source>
        <dbReference type="Proteomes" id="UP000217676"/>
    </source>
</evidence>
<dbReference type="InterPro" id="IPR000415">
    <property type="entry name" value="Nitroreductase-like"/>
</dbReference>
<name>C0JRZ2_STRLU</name>
<reference evidence="3" key="2">
    <citation type="journal article" date="2009" name="J. Am. Chem. Soc.">
        <title>Thiostrepton biosynthesis: prototype for a new family of bacteriocins.</title>
        <authorList>
            <person name="Kelly W.L."/>
            <person name="Pan L."/>
            <person name="Li C."/>
        </authorList>
    </citation>
    <scope>NUCLEOTIDE SEQUENCE</scope>
    <source>
        <strain evidence="3">ATCC 31255</strain>
    </source>
</reference>
<keyword evidence="6" id="KW-1185">Reference proteome</keyword>
<organism evidence="4">
    <name type="scientific">Streptomyces laurentii</name>
    <dbReference type="NCBI Taxonomy" id="39478"/>
    <lineage>
        <taxon>Bacteria</taxon>
        <taxon>Bacillati</taxon>
        <taxon>Actinomycetota</taxon>
        <taxon>Actinomycetes</taxon>
        <taxon>Kitasatosporales</taxon>
        <taxon>Streptomycetaceae</taxon>
        <taxon>Streptomyces</taxon>
    </lineage>
</organism>
<dbReference type="KEGG" id="slau:SLA_3865"/>
<dbReference type="GO" id="GO:0016491">
    <property type="term" value="F:oxidoreductase activity"/>
    <property type="evidence" value="ECO:0007669"/>
    <property type="project" value="InterPro"/>
</dbReference>
<dbReference type="Pfam" id="PF00881">
    <property type="entry name" value="Nitroreductase"/>
    <property type="match status" value="1"/>
</dbReference>
<dbReference type="Gene3D" id="3.40.109.10">
    <property type="entry name" value="NADH Oxidase"/>
    <property type="match status" value="2"/>
</dbReference>
<dbReference type="CDD" id="cd02142">
    <property type="entry name" value="McbC_SagB-like_oxidoreductase"/>
    <property type="match status" value="1"/>
</dbReference>
<sequence length="589" mass="61394">MTAPGTAEATAPVEAAAPAEAAGTGPFDAAGVDGFVRRLRGDFDEVHPDQWQIDWRSIPSPFRWYVDLPRRDLPALSRAAAAGGPAAAAAFAAAGPLGRLGMLLQGAYGLTGVRWYPEGIAKSSPAEPTPVHRNPHYQLRRAVPSGGVTYPAECYVVTAGTAGTEGTEEEDGLDAGVYHYDAVRHALAVLSAGRPPAELTPPEGGVRIVVTQPLWKNYFKYGDFSYRLGAMDTGAVVGQFALAARSWELRCRVTFGVDERRIADLLGLDPEHEAVPAVLDVSLGDPVGPAASAAETAPPVGRPRWLGESVPPGPATGTRRMHAACLAAGRPGRPVDLPPVVLPDLAGQADVELPRPAGRPVSVADTWSRSALGEQFRGTPLPAEVLADWLTTVLAPLDCDVTGEQAGRADTDTGERAGRPGTGTVTGEAAPTHARCLLIARSVPGVPPGAYLPHPDGRRLTRLAAGDFGPEVQRSMFADYMNVGQAPLTAVMIGAADPHRGPAGPIGYRTQHLLAGVLAQRLAACAARDGRSAHPVLGFVSGVLDDAFGLRARGLTSLLLVPVGGYRRGLYLENSLSPLATRAGDGSGI</sequence>
<feature type="compositionally biased region" description="Basic and acidic residues" evidence="1">
    <location>
        <begin position="407"/>
        <end position="418"/>
    </location>
</feature>
<dbReference type="SMR" id="C0JRZ2"/>
<dbReference type="Proteomes" id="UP000217676">
    <property type="component" value="Chromosome"/>
</dbReference>
<protein>
    <submittedName>
        <fullName evidence="3 5">TsrF</fullName>
    </submittedName>
    <submittedName>
        <fullName evidence="4">TsrM</fullName>
    </submittedName>
</protein>
<dbReference type="PANTHER" id="PTHR43745">
    <property type="entry name" value="NITROREDUCTASE MJ1384-RELATED"/>
    <property type="match status" value="1"/>
</dbReference>
<reference evidence="5 6" key="3">
    <citation type="journal article" date="2016" name="Genome Announc.">
        <title>Complete Genome Sequence of Thiostrepton-Producing Streptomyces laurentii ATCC 31255.</title>
        <authorList>
            <person name="Doi K."/>
            <person name="Fujino Y."/>
            <person name="Nagayoshi Y."/>
            <person name="Ohshima T."/>
            <person name="Ogata S."/>
        </authorList>
    </citation>
    <scope>NUCLEOTIDE SEQUENCE [LARGE SCALE GENOMIC DNA]</scope>
    <source>
        <strain evidence="5 6">ATCC 31255</strain>
    </source>
</reference>
<dbReference type="PANTHER" id="PTHR43745:SF2">
    <property type="entry name" value="NITROREDUCTASE MJ1384-RELATED"/>
    <property type="match status" value="1"/>
</dbReference>
<evidence type="ECO:0000313" key="4">
    <source>
        <dbReference type="EMBL" id="ACN80675.1"/>
    </source>
</evidence>